<organism evidence="1 3">
    <name type="scientific">Filifactor villosus</name>
    <dbReference type="NCBI Taxonomy" id="29374"/>
    <lineage>
        <taxon>Bacteria</taxon>
        <taxon>Bacillati</taxon>
        <taxon>Bacillota</taxon>
        <taxon>Clostridia</taxon>
        <taxon>Peptostreptococcales</taxon>
        <taxon>Filifactoraceae</taxon>
        <taxon>Filifactor</taxon>
    </lineage>
</organism>
<sequence length="192" mass="21956">MKMAVLNTTIITADGDFSIRTVTTEEARELIQSTPFVSYVGHKATAEVMSQLFGMEVKHNRELFHQQPGQVALCLKLNGRIPEGTILTIEEMEKIGYVFKTIEMKDPDEVPAGIYNYINELNCQYGTLHPIAVIDAILDCVGIMLSLKAMEMLIDSLSNKENRDLALEYYARYIETGKRLKWEEYKEKRLEQ</sequence>
<comment type="caution">
    <text evidence="1">The sequence shown here is derived from an EMBL/GenBank/DDBJ whole genome shotgun (WGS) entry which is preliminary data.</text>
</comment>
<dbReference type="EMBL" id="JBHSHL010000028">
    <property type="protein sequence ID" value="MFC4804961.1"/>
    <property type="molecule type" value="Genomic_DNA"/>
</dbReference>
<evidence type="ECO:0000313" key="2">
    <source>
        <dbReference type="EMBL" id="MFC4805048.1"/>
    </source>
</evidence>
<evidence type="ECO:0000313" key="3">
    <source>
        <dbReference type="Proteomes" id="UP001595916"/>
    </source>
</evidence>
<proteinExistence type="predicted"/>
<dbReference type="Gene3D" id="3.40.50.11170">
    <property type="entry name" value="Uncharacterised protein PF08960, DUF1874"/>
    <property type="match status" value="1"/>
</dbReference>
<gene>
    <name evidence="1" type="ORF">ACFO4R_07685</name>
    <name evidence="2" type="ORF">ACFO4R_08130</name>
</gene>
<dbReference type="RefSeq" id="WP_379788493.1">
    <property type="nucleotide sequence ID" value="NZ_JBHSHL010000028.1"/>
</dbReference>
<evidence type="ECO:0000313" key="1">
    <source>
        <dbReference type="EMBL" id="MFC4804961.1"/>
    </source>
</evidence>
<reference evidence="1" key="1">
    <citation type="journal article" date="2014" name="Int. J. Syst. Evol. Microbiol.">
        <title>Complete genome of a new Firmicutes species belonging to the dominant human colonic microbiota ('Ruminococcus bicirculans') reveals two chromosomes and a selective capacity to utilize plant glucans.</title>
        <authorList>
            <consortium name="NISC Comparative Sequencing Program"/>
            <person name="Wegmann U."/>
            <person name="Louis P."/>
            <person name="Goesmann A."/>
            <person name="Henrissat B."/>
            <person name="Duncan S.H."/>
            <person name="Flint H.J."/>
        </authorList>
    </citation>
    <scope>NUCLEOTIDE SEQUENCE</scope>
    <source>
        <strain evidence="1">CCUG 46385</strain>
    </source>
</reference>
<dbReference type="EMBL" id="JBHSHL010000033">
    <property type="protein sequence ID" value="MFC4805048.1"/>
    <property type="molecule type" value="Genomic_DNA"/>
</dbReference>
<accession>A0ABV9QMR0</accession>
<keyword evidence="3" id="KW-1185">Reference proteome</keyword>
<reference evidence="1" key="3">
    <citation type="submission" date="2024-09" db="EMBL/GenBank/DDBJ databases">
        <authorList>
            <person name="Sun Q."/>
            <person name="Mori K."/>
        </authorList>
    </citation>
    <scope>NUCLEOTIDE SEQUENCE</scope>
    <source>
        <strain evidence="1">CCUG 46385</strain>
    </source>
</reference>
<reference evidence="3" key="2">
    <citation type="journal article" date="2019" name="Int. J. Syst. Evol. Microbiol.">
        <title>The Global Catalogue of Microorganisms (GCM) 10K type strain sequencing project: providing services to taxonomists for standard genome sequencing and annotation.</title>
        <authorList>
            <consortium name="The Broad Institute Genomics Platform"/>
            <consortium name="The Broad Institute Genome Sequencing Center for Infectious Disease"/>
            <person name="Wu L."/>
            <person name="Ma J."/>
        </authorList>
    </citation>
    <scope>NUCLEOTIDE SEQUENCE [LARGE SCALE GENOMIC DNA]</scope>
    <source>
        <strain evidence="3">CCUG 46385</strain>
    </source>
</reference>
<dbReference type="Pfam" id="PF08960">
    <property type="entry name" value="STIV_B116-like"/>
    <property type="match status" value="1"/>
</dbReference>
<dbReference type="Proteomes" id="UP001595916">
    <property type="component" value="Unassembled WGS sequence"/>
</dbReference>
<name>A0ABV9QMR0_9FIRM</name>
<dbReference type="SUPFAM" id="SSF143602">
    <property type="entry name" value="STIV B116-like"/>
    <property type="match status" value="1"/>
</dbReference>
<dbReference type="InterPro" id="IPR015055">
    <property type="entry name" value="STIV_B116-like"/>
</dbReference>
<dbReference type="InterPro" id="IPR037236">
    <property type="entry name" value="STIV_B116-like_sf"/>
</dbReference>
<protein>
    <submittedName>
        <fullName evidence="1">YddF family protein</fullName>
    </submittedName>
</protein>